<accession>A0ABN9TI72</accession>
<evidence type="ECO:0008006" key="5">
    <source>
        <dbReference type="Google" id="ProtNLM"/>
    </source>
</evidence>
<feature type="non-terminal residue" evidence="3">
    <location>
        <position position="1"/>
    </location>
</feature>
<feature type="chain" id="PRO_5046412778" description="Selenoprotein O" evidence="2">
    <location>
        <begin position="35"/>
        <end position="70"/>
    </location>
</feature>
<keyword evidence="4" id="KW-1185">Reference proteome</keyword>
<dbReference type="EMBL" id="CAUYUJ010014745">
    <property type="protein sequence ID" value="CAK0845528.1"/>
    <property type="molecule type" value="Genomic_DNA"/>
</dbReference>
<sequence>AFQRRSRPTSGVGSGALAPMAVLPLAALAAPATPQQPTVQLPCVLRGRAPLEDTDGLPYQSRDSRARHLE</sequence>
<proteinExistence type="predicted"/>
<evidence type="ECO:0000313" key="4">
    <source>
        <dbReference type="Proteomes" id="UP001189429"/>
    </source>
</evidence>
<evidence type="ECO:0000256" key="2">
    <source>
        <dbReference type="SAM" id="SignalP"/>
    </source>
</evidence>
<dbReference type="Proteomes" id="UP001189429">
    <property type="component" value="Unassembled WGS sequence"/>
</dbReference>
<reference evidence="3" key="1">
    <citation type="submission" date="2023-10" db="EMBL/GenBank/DDBJ databases">
        <authorList>
            <person name="Chen Y."/>
            <person name="Shah S."/>
            <person name="Dougan E. K."/>
            <person name="Thang M."/>
            <person name="Chan C."/>
        </authorList>
    </citation>
    <scope>NUCLEOTIDE SEQUENCE [LARGE SCALE GENOMIC DNA]</scope>
</reference>
<comment type="caution">
    <text evidence="3">The sequence shown here is derived from an EMBL/GenBank/DDBJ whole genome shotgun (WGS) entry which is preliminary data.</text>
</comment>
<evidence type="ECO:0000313" key="3">
    <source>
        <dbReference type="EMBL" id="CAK0845528.1"/>
    </source>
</evidence>
<name>A0ABN9TI72_9DINO</name>
<keyword evidence="2" id="KW-0732">Signal</keyword>
<feature type="signal peptide" evidence="2">
    <location>
        <begin position="1"/>
        <end position="34"/>
    </location>
</feature>
<gene>
    <name evidence="3" type="ORF">PCOR1329_LOCUS39299</name>
</gene>
<feature type="non-terminal residue" evidence="3">
    <location>
        <position position="70"/>
    </location>
</feature>
<protein>
    <recommendedName>
        <fullName evidence="5">Selenoprotein O</fullName>
    </recommendedName>
</protein>
<feature type="region of interest" description="Disordered" evidence="1">
    <location>
        <begin position="49"/>
        <end position="70"/>
    </location>
</feature>
<organism evidence="3 4">
    <name type="scientific">Prorocentrum cordatum</name>
    <dbReference type="NCBI Taxonomy" id="2364126"/>
    <lineage>
        <taxon>Eukaryota</taxon>
        <taxon>Sar</taxon>
        <taxon>Alveolata</taxon>
        <taxon>Dinophyceae</taxon>
        <taxon>Prorocentrales</taxon>
        <taxon>Prorocentraceae</taxon>
        <taxon>Prorocentrum</taxon>
    </lineage>
</organism>
<evidence type="ECO:0000256" key="1">
    <source>
        <dbReference type="SAM" id="MobiDB-lite"/>
    </source>
</evidence>